<reference evidence="7 8" key="1">
    <citation type="journal article" date="2022" name="Nat. Ecol. Evol.">
        <title>A masculinizing supergene underlies an exaggerated male reproductive morph in a spider.</title>
        <authorList>
            <person name="Hendrickx F."/>
            <person name="De Corte Z."/>
            <person name="Sonet G."/>
            <person name="Van Belleghem S.M."/>
            <person name="Kostlbacher S."/>
            <person name="Vangestel C."/>
        </authorList>
    </citation>
    <scope>NUCLEOTIDE SEQUENCE [LARGE SCALE GENOMIC DNA]</scope>
    <source>
        <strain evidence="7">W744_W776</strain>
    </source>
</reference>
<organism evidence="7 8">
    <name type="scientific">Oedothorax gibbosus</name>
    <dbReference type="NCBI Taxonomy" id="931172"/>
    <lineage>
        <taxon>Eukaryota</taxon>
        <taxon>Metazoa</taxon>
        <taxon>Ecdysozoa</taxon>
        <taxon>Arthropoda</taxon>
        <taxon>Chelicerata</taxon>
        <taxon>Arachnida</taxon>
        <taxon>Araneae</taxon>
        <taxon>Araneomorphae</taxon>
        <taxon>Entelegynae</taxon>
        <taxon>Araneoidea</taxon>
        <taxon>Linyphiidae</taxon>
        <taxon>Erigoninae</taxon>
        <taxon>Oedothorax</taxon>
    </lineage>
</organism>
<evidence type="ECO:0000259" key="6">
    <source>
        <dbReference type="PROSITE" id="PS50089"/>
    </source>
</evidence>
<evidence type="ECO:0000256" key="4">
    <source>
        <dbReference type="ARBA" id="ARBA00034319"/>
    </source>
</evidence>
<accession>A0AAV6VD58</accession>
<proteinExistence type="inferred from homology"/>
<comment type="caution">
    <text evidence="7">The sequence shown here is derived from an EMBL/GenBank/DDBJ whole genome shotgun (WGS) entry which is preliminary data.</text>
</comment>
<evidence type="ECO:0000256" key="1">
    <source>
        <dbReference type="ARBA" id="ARBA00022723"/>
    </source>
</evidence>
<dbReference type="Proteomes" id="UP000827092">
    <property type="component" value="Unassembled WGS sequence"/>
</dbReference>
<dbReference type="PANTHER" id="PTHR23059">
    <property type="entry name" value="CYSTEINE AND HISTIDINE-RICH PROTEIN 1"/>
    <property type="match status" value="1"/>
</dbReference>
<dbReference type="AlphaFoldDB" id="A0AAV6VD58"/>
<dbReference type="GO" id="GO:0008270">
    <property type="term" value="F:zinc ion binding"/>
    <property type="evidence" value="ECO:0007669"/>
    <property type="project" value="UniProtKB-KW"/>
</dbReference>
<keyword evidence="1" id="KW-0479">Metal-binding</keyword>
<evidence type="ECO:0000313" key="8">
    <source>
        <dbReference type="Proteomes" id="UP000827092"/>
    </source>
</evidence>
<name>A0AAV6VD58_9ARAC</name>
<comment type="similarity">
    <text evidence="4">Belongs to the ZFTRAF1 family.</text>
</comment>
<evidence type="ECO:0000256" key="3">
    <source>
        <dbReference type="ARBA" id="ARBA00022833"/>
    </source>
</evidence>
<dbReference type="EMBL" id="JAFNEN010000114">
    <property type="protein sequence ID" value="KAG8193820.1"/>
    <property type="molecule type" value="Genomic_DNA"/>
</dbReference>
<gene>
    <name evidence="7" type="ORF">JTE90_029554</name>
</gene>
<keyword evidence="3" id="KW-0862">Zinc</keyword>
<keyword evidence="8" id="KW-1185">Reference proteome</keyword>
<dbReference type="InterPro" id="IPR013083">
    <property type="entry name" value="Znf_RING/FYVE/PHD"/>
</dbReference>
<feature type="domain" description="RING-type" evidence="6">
    <location>
        <begin position="48"/>
        <end position="93"/>
    </location>
</feature>
<evidence type="ECO:0000313" key="7">
    <source>
        <dbReference type="EMBL" id="KAG8193820.1"/>
    </source>
</evidence>
<evidence type="ECO:0000256" key="5">
    <source>
        <dbReference type="PROSITE-ProRule" id="PRU00175"/>
    </source>
</evidence>
<protein>
    <recommendedName>
        <fullName evidence="6">RING-type domain-containing protein</fullName>
    </recommendedName>
</protein>
<dbReference type="InterPro" id="IPR039338">
    <property type="entry name" value="ZFTRAF1"/>
</dbReference>
<dbReference type="InterPro" id="IPR001841">
    <property type="entry name" value="Znf_RING"/>
</dbReference>
<sequence length="327" mass="37884">MDEVDSEVGLSPVEKEGSSTKTVLPFNINPESDEKYNLNLKLRNILSCVVCKELRRSSIYQCKYGHLICAGCFGDVLSESKIQNEIATCPQCQSTISKESCSQNIAVEKAILELPRTCHFCCLHVPPETYQHHQTMTCLKRPAICSNNSIGCSWKGSFFEKPQHEEQCAQQLASGEKILSCLIAMDEQVQKELTLCDQVFQLLSSETLLYFDLQFKYIETKEKRKFFESSKFYVFHNSFVLHGYFQEENSQFTYRIVSKNDYINKSLNFTYVLLKGPYSDMEIKPQLCHFACKESQTFYTLDLWYNTQGLKTYFSAERVNFRIFIFK</sequence>
<dbReference type="SUPFAM" id="SSF57850">
    <property type="entry name" value="RING/U-box"/>
    <property type="match status" value="1"/>
</dbReference>
<keyword evidence="2 5" id="KW-0863">Zinc-finger</keyword>
<dbReference type="PANTHER" id="PTHR23059:SF4">
    <property type="entry name" value="ZINC FINGER TRAF-TYPE-CONTAINING PROTEIN 1"/>
    <property type="match status" value="1"/>
</dbReference>
<evidence type="ECO:0000256" key="2">
    <source>
        <dbReference type="ARBA" id="ARBA00022771"/>
    </source>
</evidence>
<dbReference type="GO" id="GO:0005634">
    <property type="term" value="C:nucleus"/>
    <property type="evidence" value="ECO:0007669"/>
    <property type="project" value="TreeGrafter"/>
</dbReference>
<dbReference type="Gene3D" id="3.30.40.10">
    <property type="entry name" value="Zinc/RING finger domain, C3HC4 (zinc finger)"/>
    <property type="match status" value="1"/>
</dbReference>
<dbReference type="PROSITE" id="PS50089">
    <property type="entry name" value="ZF_RING_2"/>
    <property type="match status" value="1"/>
</dbReference>